<comment type="caution">
    <text evidence="2">The sequence shown here is derived from an EMBL/GenBank/DDBJ whole genome shotgun (WGS) entry which is preliminary data.</text>
</comment>
<feature type="region of interest" description="Disordered" evidence="1">
    <location>
        <begin position="849"/>
        <end position="873"/>
    </location>
</feature>
<evidence type="ECO:0000313" key="2">
    <source>
        <dbReference type="EMBL" id="EXJ93647.1"/>
    </source>
</evidence>
<dbReference type="Proteomes" id="UP000019484">
    <property type="component" value="Unassembled WGS sequence"/>
</dbReference>
<gene>
    <name evidence="2" type="ORF">A1O1_02039</name>
</gene>
<feature type="region of interest" description="Disordered" evidence="1">
    <location>
        <begin position="358"/>
        <end position="377"/>
    </location>
</feature>
<dbReference type="CDD" id="cd21552">
    <property type="entry name" value="VEFS-box_ctSUZ12-like"/>
    <property type="match status" value="1"/>
</dbReference>
<dbReference type="OrthoDB" id="166746at2759"/>
<feature type="compositionally biased region" description="Low complexity" evidence="1">
    <location>
        <begin position="758"/>
        <end position="783"/>
    </location>
</feature>
<feature type="region of interest" description="Disordered" evidence="1">
    <location>
        <begin position="568"/>
        <end position="590"/>
    </location>
</feature>
<dbReference type="AlphaFoldDB" id="W9YL60"/>
<dbReference type="STRING" id="1182541.W9YL60"/>
<feature type="region of interest" description="Disordered" evidence="1">
    <location>
        <begin position="689"/>
        <end position="785"/>
    </location>
</feature>
<evidence type="ECO:0000313" key="3">
    <source>
        <dbReference type="Proteomes" id="UP000019484"/>
    </source>
</evidence>
<dbReference type="GeneID" id="19156940"/>
<dbReference type="RefSeq" id="XP_007721141.1">
    <property type="nucleotide sequence ID" value="XM_007722951.1"/>
</dbReference>
<protein>
    <recommendedName>
        <fullName evidence="4">Polycomb protein VEFS-Box domain-containing protein</fullName>
    </recommendedName>
</protein>
<name>W9YL60_9EURO</name>
<dbReference type="eggNOG" id="ENOG502SDK4">
    <property type="taxonomic scope" value="Eukaryota"/>
</dbReference>
<organism evidence="2 3">
    <name type="scientific">Capronia coronata CBS 617.96</name>
    <dbReference type="NCBI Taxonomy" id="1182541"/>
    <lineage>
        <taxon>Eukaryota</taxon>
        <taxon>Fungi</taxon>
        <taxon>Dikarya</taxon>
        <taxon>Ascomycota</taxon>
        <taxon>Pezizomycotina</taxon>
        <taxon>Eurotiomycetes</taxon>
        <taxon>Chaetothyriomycetidae</taxon>
        <taxon>Chaetothyriales</taxon>
        <taxon>Herpotrichiellaceae</taxon>
        <taxon>Capronia</taxon>
    </lineage>
</organism>
<dbReference type="HOGENOM" id="CLU_012286_0_0_1"/>
<evidence type="ECO:0000256" key="1">
    <source>
        <dbReference type="SAM" id="MobiDB-lite"/>
    </source>
</evidence>
<dbReference type="EMBL" id="AMWN01000002">
    <property type="protein sequence ID" value="EXJ93647.1"/>
    <property type="molecule type" value="Genomic_DNA"/>
</dbReference>
<keyword evidence="3" id="KW-1185">Reference proteome</keyword>
<evidence type="ECO:0008006" key="4">
    <source>
        <dbReference type="Google" id="ProtNLM"/>
    </source>
</evidence>
<proteinExistence type="predicted"/>
<feature type="region of interest" description="Disordered" evidence="1">
    <location>
        <begin position="89"/>
        <end position="133"/>
    </location>
</feature>
<feature type="compositionally biased region" description="Polar residues" evidence="1">
    <location>
        <begin position="735"/>
        <end position="745"/>
    </location>
</feature>
<feature type="region of interest" description="Disordered" evidence="1">
    <location>
        <begin position="511"/>
        <end position="545"/>
    </location>
</feature>
<reference evidence="2 3" key="1">
    <citation type="submission" date="2013-03" db="EMBL/GenBank/DDBJ databases">
        <title>The Genome Sequence of Capronia coronata CBS 617.96.</title>
        <authorList>
            <consortium name="The Broad Institute Genomics Platform"/>
            <person name="Cuomo C."/>
            <person name="de Hoog S."/>
            <person name="Gorbushina A."/>
            <person name="Walker B."/>
            <person name="Young S.K."/>
            <person name="Zeng Q."/>
            <person name="Gargeya S."/>
            <person name="Fitzgerald M."/>
            <person name="Haas B."/>
            <person name="Abouelleil A."/>
            <person name="Allen A.W."/>
            <person name="Alvarado L."/>
            <person name="Arachchi H.M."/>
            <person name="Berlin A.M."/>
            <person name="Chapman S.B."/>
            <person name="Gainer-Dewar J."/>
            <person name="Goldberg J."/>
            <person name="Griggs A."/>
            <person name="Gujja S."/>
            <person name="Hansen M."/>
            <person name="Howarth C."/>
            <person name="Imamovic A."/>
            <person name="Ireland A."/>
            <person name="Larimer J."/>
            <person name="McCowan C."/>
            <person name="Murphy C."/>
            <person name="Pearson M."/>
            <person name="Poon T.W."/>
            <person name="Priest M."/>
            <person name="Roberts A."/>
            <person name="Saif S."/>
            <person name="Shea T."/>
            <person name="Sisk P."/>
            <person name="Sykes S."/>
            <person name="Wortman J."/>
            <person name="Nusbaum C."/>
            <person name="Birren B."/>
        </authorList>
    </citation>
    <scope>NUCLEOTIDE SEQUENCE [LARGE SCALE GENOMIC DNA]</scope>
    <source>
        <strain evidence="2 3">CBS 617.96</strain>
    </source>
</reference>
<accession>W9YL60</accession>
<sequence length="930" mass="104725">MLNFGYNLNTSRSERRFVRHFVGDVTFAREQVRTRQKLFLQRNLEQVLNYHQNRREARKGSTSVLRDFDGAVRGAAASAAGAVAAGLSSADGSATSGVPFASWPVPRSTRPDMESNPRSSMSRPEKSERSTRRSIRGLLEKVYERPEAELVLDLDSIRKKLNFKTNYPDDNERPAKRQKRDTVKCQCHLTIWDNRGGHEAVLITKSTYCRVTATETESRGYFVDTELDKPFVIKADDLKVSVPTKDGSILGFTDKYFLEIKIIPCRNGSRWPPIPLLGKSDGDHFARDARKTGIEDLQGAVVARYTHLPQAPDPDVPLSVFFLHEGRTYRTKYGLQVLSAWQKSTSPVKSMKARSTGLDIDSFRPPKPSVAELPPSTKKDPVATAVVETAQQPEVCYNFSPALSTQMAQDFRIATVKGYRCPLCTIWKTSKLQNLQFHLSTMHSKYHFSVQKPRRDPTTNDLTHIQVRVDLATTIKKQEEDTKAFEWQVPDNPFDLTAYVEGDHSWVGEETYKKSSLAEPPGPVSASIKKPTSGSLPAEAVPDFRQPQRKKYRAIRLESKYEVEEPVYTSVSHRPVSPSEEPRSETDDEIDNDWQIELHMERLDLAAKREGWSDYECELRKRWDTHRMEEHLEHPQYLSNSLIRFVRKHRNWLKSADDDLLMVFFEFLESLKDRGVVDDNNVSDVNELIFQDEDVSEDTPTTKPKPKPSTLKTSPSGTEAFSMTTRGRHRRETDPQTSRNLNSTIPLEPSSLHDGIGTPTSTPKETKQTQTQTQTQTPATKHTGFNCGHCAKPINRVMHNAILCADPACETPRVMYHRRCARLQLGYDASRTHTLEQTTKDKVLVPSAANANTAKPGGRTSIGTTTANGAGKQKNHLDLPVINWSCPTCVQRQKAKAKVPPALISTVTPTLTTIIPTNVKTPSGLRTFTT</sequence>